<organism evidence="3 4">
    <name type="scientific">SAR92 clade bacterium H455</name>
    <dbReference type="NCBI Taxonomy" id="2974818"/>
    <lineage>
        <taxon>Bacteria</taxon>
        <taxon>Pseudomonadati</taxon>
        <taxon>Pseudomonadota</taxon>
        <taxon>Gammaproteobacteria</taxon>
        <taxon>Cellvibrionales</taxon>
        <taxon>Porticoccaceae</taxon>
        <taxon>SAR92 clade</taxon>
    </lineage>
</organism>
<dbReference type="InterPro" id="IPR012338">
    <property type="entry name" value="Beta-lactam/transpept-like"/>
</dbReference>
<dbReference type="PANTHER" id="PTHR46825:SF9">
    <property type="entry name" value="BETA-LACTAMASE-RELATED DOMAIN-CONTAINING PROTEIN"/>
    <property type="match status" value="1"/>
</dbReference>
<name>A0ABY5TK04_9GAMM</name>
<evidence type="ECO:0000259" key="1">
    <source>
        <dbReference type="Pfam" id="PF00144"/>
    </source>
</evidence>
<dbReference type="InterPro" id="IPR001466">
    <property type="entry name" value="Beta-lactam-related"/>
</dbReference>
<keyword evidence="3" id="KW-0378">Hydrolase</keyword>
<gene>
    <name evidence="3" type="ORF">NYF23_08930</name>
</gene>
<accession>A0ABY5TK04</accession>
<dbReference type="InterPro" id="IPR038164">
    <property type="entry name" value="Pab87_oct_sf"/>
</dbReference>
<evidence type="ECO:0000313" key="3">
    <source>
        <dbReference type="EMBL" id="UVW34149.1"/>
    </source>
</evidence>
<dbReference type="Proteomes" id="UP001059934">
    <property type="component" value="Chromosome"/>
</dbReference>
<feature type="domain" description="Pab87 octamerisation" evidence="2">
    <location>
        <begin position="366"/>
        <end position="454"/>
    </location>
</feature>
<proteinExistence type="predicted"/>
<dbReference type="InterPro" id="IPR025879">
    <property type="entry name" value="Pab87_oct"/>
</dbReference>
<protein>
    <submittedName>
        <fullName evidence="3">Serine hydrolase</fullName>
    </submittedName>
</protein>
<dbReference type="Gene3D" id="3.40.710.10">
    <property type="entry name" value="DD-peptidase/beta-lactamase superfamily"/>
    <property type="match status" value="1"/>
</dbReference>
<dbReference type="PANTHER" id="PTHR46825">
    <property type="entry name" value="D-ALANYL-D-ALANINE-CARBOXYPEPTIDASE/ENDOPEPTIDASE AMPH"/>
    <property type="match status" value="1"/>
</dbReference>
<dbReference type="InterPro" id="IPR050491">
    <property type="entry name" value="AmpC-like"/>
</dbReference>
<feature type="domain" description="Beta-lactamase-related" evidence="1">
    <location>
        <begin position="6"/>
        <end position="343"/>
    </location>
</feature>
<keyword evidence="4" id="KW-1185">Reference proteome</keyword>
<dbReference type="Pfam" id="PF00144">
    <property type="entry name" value="Beta-lactamase"/>
    <property type="match status" value="1"/>
</dbReference>
<dbReference type="Gene3D" id="2.40.128.210">
    <property type="entry name" value="Pab87 octamerisation domain"/>
    <property type="match status" value="1"/>
</dbReference>
<dbReference type="GO" id="GO:0016787">
    <property type="term" value="F:hydrolase activity"/>
    <property type="evidence" value="ECO:0007669"/>
    <property type="project" value="UniProtKB-KW"/>
</dbReference>
<dbReference type="SUPFAM" id="SSF56601">
    <property type="entry name" value="beta-lactamase/transpeptidase-like"/>
    <property type="match status" value="1"/>
</dbReference>
<dbReference type="EMBL" id="CP103416">
    <property type="protein sequence ID" value="UVW34149.1"/>
    <property type="molecule type" value="Genomic_DNA"/>
</dbReference>
<evidence type="ECO:0000259" key="2">
    <source>
        <dbReference type="Pfam" id="PF13969"/>
    </source>
</evidence>
<sequence length="463" mass="51418">MNLAALDKTIRQLMRKRNTPGLSISVIKDGETAYSKGFGCRNLKQQLPMTSDTLLGIGSITKSFTAFAIVKLQERELLSLDDSAAKYLDFEPFKSRPEITIKHMLSHSSGVPSLDAGMLSFSYTFNDFSRIYPASSRADFEAHLADAGDFILFKPGEKFFYNNDMYTCLGFIVEALSGISFEQFVRQEILQPLGMKRAVLTRDDFDKDPDSNGMTGYLFESENGRAVAKESEMPMDGYLHAPGGLYVSTNEMLNYAQCLLNKGEFNGQQLLTSESVSQLFSGAISTPYGESENPQYGLGWSIEESSEKMPYVVIHHGGGMGTSNSFLILVPALNLAVCAVENAGTGITPLICRAVVSTAMGQNPEETLEDFKIARALDEIEGTYKSAYNMYSLTVLRKAGVLQVDMETDDGSFSFPLIPSDIENLEFSVYSLRANSKTKVVFYRNKDSQKVEYAAYDRFLYRR</sequence>
<reference evidence="3" key="1">
    <citation type="submission" date="2022-08" db="EMBL/GenBank/DDBJ databases">
        <title>Catabolic pathway analysis in culturable SAR92 clade bacteria reveals their overlooked roles in DMSP degradation in coastal seas.</title>
        <authorList>
            <person name="He X."/>
            <person name="Zhang X."/>
            <person name="Zhang Y."/>
        </authorList>
    </citation>
    <scope>NUCLEOTIDE SEQUENCE</scope>
    <source>
        <strain evidence="3">H455</strain>
    </source>
</reference>
<dbReference type="Pfam" id="PF13969">
    <property type="entry name" value="Pab87_oct"/>
    <property type="match status" value="1"/>
</dbReference>
<evidence type="ECO:0000313" key="4">
    <source>
        <dbReference type="Proteomes" id="UP001059934"/>
    </source>
</evidence>